<accession>A0A9D2THM8</accession>
<protein>
    <recommendedName>
        <fullName evidence="5">DUF4878 domain-containing protein</fullName>
    </recommendedName>
</protein>
<evidence type="ECO:0000313" key="3">
    <source>
        <dbReference type="EMBL" id="HJC69163.1"/>
    </source>
</evidence>
<feature type="chain" id="PRO_5038889790" description="DUF4878 domain-containing protein" evidence="2">
    <location>
        <begin position="34"/>
        <end position="180"/>
    </location>
</feature>
<evidence type="ECO:0000256" key="2">
    <source>
        <dbReference type="SAM" id="SignalP"/>
    </source>
</evidence>
<evidence type="ECO:0008006" key="5">
    <source>
        <dbReference type="Google" id="ProtNLM"/>
    </source>
</evidence>
<name>A0A9D2THM8_9MICO</name>
<reference evidence="3" key="1">
    <citation type="journal article" date="2021" name="PeerJ">
        <title>Extensive microbial diversity within the chicken gut microbiome revealed by metagenomics and culture.</title>
        <authorList>
            <person name="Gilroy R."/>
            <person name="Ravi A."/>
            <person name="Getino M."/>
            <person name="Pursley I."/>
            <person name="Horton D.L."/>
            <person name="Alikhan N.F."/>
            <person name="Baker D."/>
            <person name="Gharbi K."/>
            <person name="Hall N."/>
            <person name="Watson M."/>
            <person name="Adriaenssens E.M."/>
            <person name="Foster-Nyarko E."/>
            <person name="Jarju S."/>
            <person name="Secka A."/>
            <person name="Antonio M."/>
            <person name="Oren A."/>
            <person name="Chaudhuri R.R."/>
            <person name="La Ragione R."/>
            <person name="Hildebrand F."/>
            <person name="Pallen M.J."/>
        </authorList>
    </citation>
    <scope>NUCLEOTIDE SEQUENCE</scope>
    <source>
        <strain evidence="3">CHK130-7132</strain>
    </source>
</reference>
<proteinExistence type="predicted"/>
<dbReference type="PROSITE" id="PS51257">
    <property type="entry name" value="PROKAR_LIPOPROTEIN"/>
    <property type="match status" value="1"/>
</dbReference>
<dbReference type="Proteomes" id="UP000823854">
    <property type="component" value="Unassembled WGS sequence"/>
</dbReference>
<feature type="signal peptide" evidence="2">
    <location>
        <begin position="1"/>
        <end position="33"/>
    </location>
</feature>
<gene>
    <name evidence="3" type="ORF">H9932_05735</name>
</gene>
<keyword evidence="2" id="KW-0732">Signal</keyword>
<organism evidence="3 4">
    <name type="scientific">Candidatus Brachybacterium intestinipullorum</name>
    <dbReference type="NCBI Taxonomy" id="2838512"/>
    <lineage>
        <taxon>Bacteria</taxon>
        <taxon>Bacillati</taxon>
        <taxon>Actinomycetota</taxon>
        <taxon>Actinomycetes</taxon>
        <taxon>Micrococcales</taxon>
        <taxon>Dermabacteraceae</taxon>
        <taxon>Brachybacterium</taxon>
    </lineage>
</organism>
<evidence type="ECO:0000313" key="4">
    <source>
        <dbReference type="Proteomes" id="UP000823854"/>
    </source>
</evidence>
<comment type="caution">
    <text evidence="3">The sequence shown here is derived from an EMBL/GenBank/DDBJ whole genome shotgun (WGS) entry which is preliminary data.</text>
</comment>
<sequence>MELTALRSPARPCVVRRGAAAAAALVLALGAAACTGDEEQPAPAPSSETGPPAGGPAAGPSDGGQEVTEADLDTATDRFLGFLRTIDDQDWDAACGLVLDPDTGVAPEGERLRSCADGAREAMGEYEQLLEPGTFDDLDASMVRAEPAEDGTISLSVLQQGIDVPMIRGEDGRWYLSIPF</sequence>
<feature type="region of interest" description="Disordered" evidence="1">
    <location>
        <begin position="36"/>
        <end position="67"/>
    </location>
</feature>
<dbReference type="EMBL" id="DWWC01000107">
    <property type="protein sequence ID" value="HJC69163.1"/>
    <property type="molecule type" value="Genomic_DNA"/>
</dbReference>
<evidence type="ECO:0000256" key="1">
    <source>
        <dbReference type="SAM" id="MobiDB-lite"/>
    </source>
</evidence>
<reference evidence="3" key="2">
    <citation type="submission" date="2021-04" db="EMBL/GenBank/DDBJ databases">
        <authorList>
            <person name="Gilroy R."/>
        </authorList>
    </citation>
    <scope>NUCLEOTIDE SEQUENCE</scope>
    <source>
        <strain evidence="3">CHK130-7132</strain>
    </source>
</reference>
<dbReference type="AlphaFoldDB" id="A0A9D2THM8"/>